<organism evidence="1">
    <name type="scientific">Sesamum latifolium</name>
    <dbReference type="NCBI Taxonomy" id="2727402"/>
    <lineage>
        <taxon>Eukaryota</taxon>
        <taxon>Viridiplantae</taxon>
        <taxon>Streptophyta</taxon>
        <taxon>Embryophyta</taxon>
        <taxon>Tracheophyta</taxon>
        <taxon>Spermatophyta</taxon>
        <taxon>Magnoliopsida</taxon>
        <taxon>eudicotyledons</taxon>
        <taxon>Gunneridae</taxon>
        <taxon>Pentapetalae</taxon>
        <taxon>asterids</taxon>
        <taxon>lamiids</taxon>
        <taxon>Lamiales</taxon>
        <taxon>Pedaliaceae</taxon>
        <taxon>Sesamum</taxon>
    </lineage>
</organism>
<protein>
    <submittedName>
        <fullName evidence="1">Mitochondrial protein</fullName>
    </submittedName>
</protein>
<dbReference type="EMBL" id="JACGWN010000004">
    <property type="protein sequence ID" value="KAL0453956.1"/>
    <property type="molecule type" value="Genomic_DNA"/>
</dbReference>
<reference evidence="1" key="2">
    <citation type="journal article" date="2024" name="Plant">
        <title>Genomic evolution and insights into agronomic trait innovations of Sesamum species.</title>
        <authorList>
            <person name="Miao H."/>
            <person name="Wang L."/>
            <person name="Qu L."/>
            <person name="Liu H."/>
            <person name="Sun Y."/>
            <person name="Le M."/>
            <person name="Wang Q."/>
            <person name="Wei S."/>
            <person name="Zheng Y."/>
            <person name="Lin W."/>
            <person name="Duan Y."/>
            <person name="Cao H."/>
            <person name="Xiong S."/>
            <person name="Wang X."/>
            <person name="Wei L."/>
            <person name="Li C."/>
            <person name="Ma Q."/>
            <person name="Ju M."/>
            <person name="Zhao R."/>
            <person name="Li G."/>
            <person name="Mu C."/>
            <person name="Tian Q."/>
            <person name="Mei H."/>
            <person name="Zhang T."/>
            <person name="Gao T."/>
            <person name="Zhang H."/>
        </authorList>
    </citation>
    <scope>NUCLEOTIDE SEQUENCE</scope>
    <source>
        <strain evidence="1">KEN1</strain>
    </source>
</reference>
<comment type="caution">
    <text evidence="1">The sequence shown here is derived from an EMBL/GenBank/DDBJ whole genome shotgun (WGS) entry which is preliminary data.</text>
</comment>
<sequence>MELYEVIRIVPHNVTEEMNQRLLEDYTAEEFGFLLPGRGIHQGDPLSPYLFILCAEALSCLFQDREARGIIQGMTVARSALSRNISARDREELANILGVRIDISPTKYLGLPFLVGRNKRDIFSGIRERV</sequence>
<evidence type="ECO:0000313" key="1">
    <source>
        <dbReference type="EMBL" id="KAL0453956.1"/>
    </source>
</evidence>
<accession>A0AAW2XP18</accession>
<name>A0AAW2XP18_9LAMI</name>
<dbReference type="AlphaFoldDB" id="A0AAW2XP18"/>
<reference evidence="1" key="1">
    <citation type="submission" date="2020-06" db="EMBL/GenBank/DDBJ databases">
        <authorList>
            <person name="Li T."/>
            <person name="Hu X."/>
            <person name="Zhang T."/>
            <person name="Song X."/>
            <person name="Zhang H."/>
            <person name="Dai N."/>
            <person name="Sheng W."/>
            <person name="Hou X."/>
            <person name="Wei L."/>
        </authorList>
    </citation>
    <scope>NUCLEOTIDE SEQUENCE</scope>
    <source>
        <strain evidence="1">KEN1</strain>
        <tissue evidence="1">Leaf</tissue>
    </source>
</reference>
<proteinExistence type="predicted"/>
<gene>
    <name evidence="1" type="ORF">Slati_1373700</name>
</gene>